<protein>
    <recommendedName>
        <fullName evidence="3">Heme oxygenase</fullName>
    </recommendedName>
</protein>
<dbReference type="Gene3D" id="1.20.910.10">
    <property type="entry name" value="Heme oxygenase-like"/>
    <property type="match status" value="1"/>
</dbReference>
<organism evidence="1 2">
    <name type="scientific">Sessilibacter corallicola</name>
    <dbReference type="NCBI Taxonomy" id="2904075"/>
    <lineage>
        <taxon>Bacteria</taxon>
        <taxon>Pseudomonadati</taxon>
        <taxon>Pseudomonadota</taxon>
        <taxon>Gammaproteobacteria</taxon>
        <taxon>Cellvibrionales</taxon>
        <taxon>Cellvibrionaceae</taxon>
        <taxon>Sessilibacter</taxon>
    </lineage>
</organism>
<keyword evidence="2" id="KW-1185">Reference proteome</keyword>
<name>A0ABQ0AE09_9GAMM</name>
<reference evidence="1 2" key="1">
    <citation type="submission" date="2024-04" db="EMBL/GenBank/DDBJ databases">
        <title>Draft genome sequence of Sessilibacter corallicola NBRC 116591.</title>
        <authorList>
            <person name="Miyakawa T."/>
            <person name="Kusuya Y."/>
            <person name="Miura T."/>
        </authorList>
    </citation>
    <scope>NUCLEOTIDE SEQUENCE [LARGE SCALE GENOMIC DNA]</scope>
    <source>
        <strain evidence="1 2">KU-00831-HH</strain>
    </source>
</reference>
<evidence type="ECO:0000313" key="2">
    <source>
        <dbReference type="Proteomes" id="UP001465153"/>
    </source>
</evidence>
<dbReference type="EMBL" id="BAABWN010000016">
    <property type="protein sequence ID" value="GAA6169881.1"/>
    <property type="molecule type" value="Genomic_DNA"/>
</dbReference>
<evidence type="ECO:0000313" key="1">
    <source>
        <dbReference type="EMBL" id="GAA6169881.1"/>
    </source>
</evidence>
<accession>A0ABQ0AE09</accession>
<dbReference type="InterPro" id="IPR016084">
    <property type="entry name" value="Haem_Oase-like_multi-hlx"/>
</dbReference>
<dbReference type="Proteomes" id="UP001465153">
    <property type="component" value="Unassembled WGS sequence"/>
</dbReference>
<comment type="caution">
    <text evidence="1">The sequence shown here is derived from an EMBL/GenBank/DDBJ whole genome shotgun (WGS) entry which is preliminary data.</text>
</comment>
<proteinExistence type="predicted"/>
<evidence type="ECO:0008006" key="3">
    <source>
        <dbReference type="Google" id="ProtNLM"/>
    </source>
</evidence>
<dbReference type="SUPFAM" id="SSF48613">
    <property type="entry name" value="Heme oxygenase-like"/>
    <property type="match status" value="1"/>
</dbReference>
<gene>
    <name evidence="1" type="ORF">NBRC116591_36930</name>
</gene>
<sequence>MNMHNYLIDKTNHAHNSLHVNPALRRLFSREISHDAYAKVLSCYFSAVSSIEGIRKELNLWPSFSLEQECVRLTDDLTLLDINTQELPVFNTSWIQDEFSLLGALYVFHGSKAGATVMSNSIKRMNADLPVGFFSITTNEYQWQSLLNAINSINIDSHPSNVLIESALMTFQNFDSALKQIEFTSH</sequence>